<organism evidence="1 2">
    <name type="scientific">Botrytis hyacinthi</name>
    <dbReference type="NCBI Taxonomy" id="278943"/>
    <lineage>
        <taxon>Eukaryota</taxon>
        <taxon>Fungi</taxon>
        <taxon>Dikarya</taxon>
        <taxon>Ascomycota</taxon>
        <taxon>Pezizomycotina</taxon>
        <taxon>Leotiomycetes</taxon>
        <taxon>Helotiales</taxon>
        <taxon>Sclerotiniaceae</taxon>
        <taxon>Botrytis</taxon>
    </lineage>
</organism>
<evidence type="ECO:0000313" key="2">
    <source>
        <dbReference type="Proteomes" id="UP000297814"/>
    </source>
</evidence>
<dbReference type="AlphaFoldDB" id="A0A4Z1GV26"/>
<reference evidence="1 2" key="1">
    <citation type="submission" date="2017-12" db="EMBL/GenBank/DDBJ databases">
        <title>Comparative genomics of Botrytis spp.</title>
        <authorList>
            <person name="Valero-Jimenez C.A."/>
            <person name="Tapia P."/>
            <person name="Veloso J."/>
            <person name="Silva-Moreno E."/>
            <person name="Staats M."/>
            <person name="Valdes J.H."/>
            <person name="Van Kan J.A.L."/>
        </authorList>
    </citation>
    <scope>NUCLEOTIDE SEQUENCE [LARGE SCALE GENOMIC DNA]</scope>
    <source>
        <strain evidence="1 2">Bh0001</strain>
    </source>
</reference>
<accession>A0A4Z1GV26</accession>
<sequence length="163" mass="18862">MILVDRHRENDQFDSMLPADSVKTKARETDSIISSGEMELDIQDAKIDTGILILKLPKTPYIYHLVHTYGYIQRIRDICDMDELEKEYRAKRTPSEKKAIRRAKVEIESCVISSALWSEYSMEKLTKCLLKEKLFCWTDAEAANVSSDIVKRVENSRTQNGAW</sequence>
<name>A0A4Z1GV26_9HELO</name>
<dbReference type="EMBL" id="PQXK01000034">
    <property type="protein sequence ID" value="TGO40595.1"/>
    <property type="molecule type" value="Genomic_DNA"/>
</dbReference>
<dbReference type="Proteomes" id="UP000297814">
    <property type="component" value="Unassembled WGS sequence"/>
</dbReference>
<gene>
    <name evidence="1" type="ORF">BHYA_0034g00140</name>
</gene>
<protein>
    <submittedName>
        <fullName evidence="1">Uncharacterized protein</fullName>
    </submittedName>
</protein>
<keyword evidence="2" id="KW-1185">Reference proteome</keyword>
<evidence type="ECO:0000313" key="1">
    <source>
        <dbReference type="EMBL" id="TGO40595.1"/>
    </source>
</evidence>
<proteinExistence type="predicted"/>
<comment type="caution">
    <text evidence="1">The sequence shown here is derived from an EMBL/GenBank/DDBJ whole genome shotgun (WGS) entry which is preliminary data.</text>
</comment>